<dbReference type="SUPFAM" id="SSF53098">
    <property type="entry name" value="Ribonuclease H-like"/>
    <property type="match status" value="1"/>
</dbReference>
<dbReference type="CDD" id="cd16964">
    <property type="entry name" value="YqgF"/>
    <property type="match status" value="1"/>
</dbReference>
<dbReference type="InterPro" id="IPR005227">
    <property type="entry name" value="YqgF"/>
</dbReference>
<dbReference type="InterPro" id="IPR006641">
    <property type="entry name" value="YqgF/RNaseH-like_dom"/>
</dbReference>
<dbReference type="EMBL" id="AP028947">
    <property type="protein sequence ID" value="BET27093.1"/>
    <property type="molecule type" value="Genomic_DNA"/>
</dbReference>
<dbReference type="GO" id="GO:0004518">
    <property type="term" value="F:nuclease activity"/>
    <property type="evidence" value="ECO:0007669"/>
    <property type="project" value="UniProtKB-KW"/>
</dbReference>
<gene>
    <name evidence="7" type="primary">ruvX</name>
    <name evidence="7" type="ORF">RGQ30_25940</name>
</gene>
<dbReference type="SMART" id="SM00732">
    <property type="entry name" value="YqgFc"/>
    <property type="match status" value="1"/>
</dbReference>
<dbReference type="Pfam" id="PF03652">
    <property type="entry name" value="RuvX"/>
    <property type="match status" value="1"/>
</dbReference>
<organism evidence="7 8">
    <name type="scientific">Limnobacter thiooxidans</name>
    <dbReference type="NCBI Taxonomy" id="131080"/>
    <lineage>
        <taxon>Bacteria</taxon>
        <taxon>Pseudomonadati</taxon>
        <taxon>Pseudomonadota</taxon>
        <taxon>Betaproteobacteria</taxon>
        <taxon>Burkholderiales</taxon>
        <taxon>Burkholderiaceae</taxon>
        <taxon>Limnobacter</taxon>
    </lineage>
</organism>
<keyword evidence="2 5" id="KW-0690">Ribosome biogenesis</keyword>
<feature type="domain" description="YqgF/RNase H-like" evidence="6">
    <location>
        <begin position="11"/>
        <end position="111"/>
    </location>
</feature>
<comment type="similarity">
    <text evidence="5">Belongs to the YqgF HJR family.</text>
</comment>
<evidence type="ECO:0000256" key="1">
    <source>
        <dbReference type="ARBA" id="ARBA00022490"/>
    </source>
</evidence>
<sequence>MTQPMHSPKPTQYLAFDFGLKRIGVAFGNSLTKTAKGIAVVEAQNDEQRFAKIENLIKEWQPEGLVVGVPRQPDGEDNEMTARCERFARQLEGRFSLPCATVDERYTSAIMESCLGGKAAREQKGRVDMGSACLILEQFFLEGR</sequence>
<comment type="function">
    <text evidence="5">Could be a nuclease involved in processing of the 5'-end of pre-16S rRNA.</text>
</comment>
<dbReference type="PANTHER" id="PTHR33317">
    <property type="entry name" value="POLYNUCLEOTIDYL TRANSFERASE, RIBONUCLEASE H-LIKE SUPERFAMILY PROTEIN"/>
    <property type="match status" value="1"/>
</dbReference>
<dbReference type="NCBIfam" id="TIGR00250">
    <property type="entry name" value="RNAse_H_YqgF"/>
    <property type="match status" value="1"/>
</dbReference>
<evidence type="ECO:0000256" key="2">
    <source>
        <dbReference type="ARBA" id="ARBA00022517"/>
    </source>
</evidence>
<dbReference type="AlphaFoldDB" id="A0AA86J123"/>
<reference evidence="7 8" key="1">
    <citation type="submission" date="2023-10" db="EMBL/GenBank/DDBJ databases">
        <title>Complete Genome Sequence of Limnobacter thiooxidans CS-K2T, Isolated from freshwater lake sediments in Bavaria, Germany.</title>
        <authorList>
            <person name="Naruki M."/>
            <person name="Watanabe A."/>
            <person name="Warashina T."/>
            <person name="Morita T."/>
            <person name="Arakawa K."/>
        </authorList>
    </citation>
    <scope>NUCLEOTIDE SEQUENCE [LARGE SCALE GENOMIC DNA]</scope>
    <source>
        <strain evidence="7 8">CS-K2</strain>
    </source>
</reference>
<evidence type="ECO:0000256" key="3">
    <source>
        <dbReference type="ARBA" id="ARBA00022722"/>
    </source>
</evidence>
<dbReference type="HAMAP" id="MF_00651">
    <property type="entry name" value="Nuclease_YqgF"/>
    <property type="match status" value="1"/>
</dbReference>
<comment type="subcellular location">
    <subcellularLocation>
        <location evidence="5">Cytoplasm</location>
    </subcellularLocation>
</comment>
<dbReference type="InterPro" id="IPR012337">
    <property type="entry name" value="RNaseH-like_sf"/>
</dbReference>
<dbReference type="Gene3D" id="3.30.420.140">
    <property type="entry name" value="YqgF/RNase H-like domain"/>
    <property type="match status" value="1"/>
</dbReference>
<evidence type="ECO:0000256" key="4">
    <source>
        <dbReference type="ARBA" id="ARBA00022801"/>
    </source>
</evidence>
<dbReference type="KEGG" id="lto:RGQ30_25940"/>
<protein>
    <recommendedName>
        <fullName evidence="5">Putative pre-16S rRNA nuclease</fullName>
        <ecNumber evidence="5">3.1.-.-</ecNumber>
    </recommendedName>
</protein>
<evidence type="ECO:0000256" key="5">
    <source>
        <dbReference type="HAMAP-Rule" id="MF_00651"/>
    </source>
</evidence>
<keyword evidence="8" id="KW-1185">Reference proteome</keyword>
<evidence type="ECO:0000259" key="6">
    <source>
        <dbReference type="SMART" id="SM00732"/>
    </source>
</evidence>
<name>A0AA86J123_9BURK</name>
<evidence type="ECO:0000313" key="7">
    <source>
        <dbReference type="EMBL" id="BET27093.1"/>
    </source>
</evidence>
<keyword evidence="4 5" id="KW-0378">Hydrolase</keyword>
<dbReference type="Proteomes" id="UP001329151">
    <property type="component" value="Chromosome"/>
</dbReference>
<dbReference type="GO" id="GO:0016788">
    <property type="term" value="F:hydrolase activity, acting on ester bonds"/>
    <property type="evidence" value="ECO:0007669"/>
    <property type="project" value="UniProtKB-UniRule"/>
</dbReference>
<accession>A0AA86J123</accession>
<dbReference type="GO" id="GO:0005829">
    <property type="term" value="C:cytosol"/>
    <property type="evidence" value="ECO:0007669"/>
    <property type="project" value="TreeGrafter"/>
</dbReference>
<dbReference type="GO" id="GO:0000967">
    <property type="term" value="P:rRNA 5'-end processing"/>
    <property type="evidence" value="ECO:0007669"/>
    <property type="project" value="UniProtKB-UniRule"/>
</dbReference>
<proteinExistence type="inferred from homology"/>
<keyword evidence="3 5" id="KW-0540">Nuclease</keyword>
<dbReference type="EC" id="3.1.-.-" evidence="5"/>
<dbReference type="InterPro" id="IPR037027">
    <property type="entry name" value="YqgF/RNaseH-like_dom_sf"/>
</dbReference>
<dbReference type="PANTHER" id="PTHR33317:SF4">
    <property type="entry name" value="POLYNUCLEOTIDYL TRANSFERASE, RIBONUCLEASE H-LIKE SUPERFAMILY PROTEIN"/>
    <property type="match status" value="1"/>
</dbReference>
<keyword evidence="1 5" id="KW-0963">Cytoplasm</keyword>
<evidence type="ECO:0000313" key="8">
    <source>
        <dbReference type="Proteomes" id="UP001329151"/>
    </source>
</evidence>